<organism evidence="2 3">
    <name type="scientific">Mycena belliarum</name>
    <dbReference type="NCBI Taxonomy" id="1033014"/>
    <lineage>
        <taxon>Eukaryota</taxon>
        <taxon>Fungi</taxon>
        <taxon>Dikarya</taxon>
        <taxon>Basidiomycota</taxon>
        <taxon>Agaricomycotina</taxon>
        <taxon>Agaricomycetes</taxon>
        <taxon>Agaricomycetidae</taxon>
        <taxon>Agaricales</taxon>
        <taxon>Marasmiineae</taxon>
        <taxon>Mycenaceae</taxon>
        <taxon>Mycena</taxon>
    </lineage>
</organism>
<evidence type="ECO:0000313" key="2">
    <source>
        <dbReference type="EMBL" id="KAJ7086185.1"/>
    </source>
</evidence>
<keyword evidence="3" id="KW-1185">Reference proteome</keyword>
<evidence type="ECO:0000256" key="1">
    <source>
        <dbReference type="SAM" id="SignalP"/>
    </source>
</evidence>
<keyword evidence="1" id="KW-0732">Signal</keyword>
<sequence>MPSLCSLLALSALLSLGTSNGSTQPDCHGRPAAVVLRINSVDRLIRNMFLGHGATSPKYVGKQNHSAHLQTPKLQQIDFEIDLMFNYMSRQWSSEVAKQSAILKETHRLPSGPTTHIDASSW</sequence>
<name>A0AAD6U455_9AGAR</name>
<comment type="caution">
    <text evidence="2">The sequence shown here is derived from an EMBL/GenBank/DDBJ whole genome shotgun (WGS) entry which is preliminary data.</text>
</comment>
<dbReference type="EMBL" id="JARJCN010000032">
    <property type="protein sequence ID" value="KAJ7086185.1"/>
    <property type="molecule type" value="Genomic_DNA"/>
</dbReference>
<reference evidence="2" key="1">
    <citation type="submission" date="2023-03" db="EMBL/GenBank/DDBJ databases">
        <title>Massive genome expansion in bonnet fungi (Mycena s.s.) driven by repeated elements and novel gene families across ecological guilds.</title>
        <authorList>
            <consortium name="Lawrence Berkeley National Laboratory"/>
            <person name="Harder C.B."/>
            <person name="Miyauchi S."/>
            <person name="Viragh M."/>
            <person name="Kuo A."/>
            <person name="Thoen E."/>
            <person name="Andreopoulos B."/>
            <person name="Lu D."/>
            <person name="Skrede I."/>
            <person name="Drula E."/>
            <person name="Henrissat B."/>
            <person name="Morin E."/>
            <person name="Kohler A."/>
            <person name="Barry K."/>
            <person name="LaButti K."/>
            <person name="Morin E."/>
            <person name="Salamov A."/>
            <person name="Lipzen A."/>
            <person name="Mereny Z."/>
            <person name="Hegedus B."/>
            <person name="Baldrian P."/>
            <person name="Stursova M."/>
            <person name="Weitz H."/>
            <person name="Taylor A."/>
            <person name="Grigoriev I.V."/>
            <person name="Nagy L.G."/>
            <person name="Martin F."/>
            <person name="Kauserud H."/>
        </authorList>
    </citation>
    <scope>NUCLEOTIDE SEQUENCE</scope>
    <source>
        <strain evidence="2">CBHHK173m</strain>
    </source>
</reference>
<dbReference type="AlphaFoldDB" id="A0AAD6U455"/>
<dbReference type="Proteomes" id="UP001222325">
    <property type="component" value="Unassembled WGS sequence"/>
</dbReference>
<accession>A0AAD6U455</accession>
<protein>
    <submittedName>
        <fullName evidence="2">Uncharacterized protein</fullName>
    </submittedName>
</protein>
<gene>
    <name evidence="2" type="ORF">B0H15DRAFT_362283</name>
</gene>
<evidence type="ECO:0000313" key="3">
    <source>
        <dbReference type="Proteomes" id="UP001222325"/>
    </source>
</evidence>
<feature type="chain" id="PRO_5042284363" evidence="1">
    <location>
        <begin position="20"/>
        <end position="122"/>
    </location>
</feature>
<feature type="signal peptide" evidence="1">
    <location>
        <begin position="1"/>
        <end position="19"/>
    </location>
</feature>
<proteinExistence type="predicted"/>